<sequence>MYQRPTSPYHPPSSPYSPPSQGQGGIVPGSITYTTTTGPDGKTVYHPFKSVEFYQTPSGIVHGIQWVPAEATQILPPGAQPATPEFSASTGKGSESSISLQPAKRYPCNRHRDDDKRRKEKEAKRFREEQELKHARERDAQARERRKSFIAGSTPGTAGAAGAGGGFAFPTAGAGGHSGAYNTSPYPPQAPYPPRDRKYSTGGTAHSELDRHFGEMDIGGSVRPRKYSTSEPPGFERPRTVSGNFGVLPGVNSYGSNAATLATSGPYSRPYSSAAGSQGPPYANPSPNMRAADVPPLTASGYPSSPYSSGIKQPEPQMRPTTPYGHGQSVYGQSRSRATSPIPGVGSGPVYPQPRSRATTPIPGTSPPVAFPQPVPSPRIPDMPFMDKHNQPMLPESFSRPVNPSFPYAPFDTIKIQDMDDFLERLPKLPLVLSSHDVTHHDWIRMVQDLSLAWAGKMPIPADRVAHPPKRTSIIAELLDTWNAAFFLPRGVEVILYKGRVRYSGPKAGIADLDHSQEDDDEDDVSTASSTEESDDDPYYGAAPGAGLYGRAYARPPTMPYSPDVLEARRRRKEERAERRRRRRERRLRRKQRARERKITVYVSYVPMGAPGSMPGGYPGSSRSTHSGSGY</sequence>
<feature type="compositionally biased region" description="Gly residues" evidence="1">
    <location>
        <begin position="159"/>
        <end position="178"/>
    </location>
</feature>
<keyword evidence="3" id="KW-1185">Reference proteome</keyword>
<evidence type="ECO:0000256" key="1">
    <source>
        <dbReference type="SAM" id="MobiDB-lite"/>
    </source>
</evidence>
<evidence type="ECO:0000313" key="3">
    <source>
        <dbReference type="Proteomes" id="UP000242287"/>
    </source>
</evidence>
<gene>
    <name evidence="2" type="ORF">AMATHDRAFT_74099</name>
</gene>
<feature type="compositionally biased region" description="Low complexity" evidence="1">
    <location>
        <begin position="539"/>
        <end position="556"/>
    </location>
</feature>
<dbReference type="Proteomes" id="UP000242287">
    <property type="component" value="Unassembled WGS sequence"/>
</dbReference>
<feature type="compositionally biased region" description="Polar residues" evidence="1">
    <location>
        <begin position="86"/>
        <end position="100"/>
    </location>
</feature>
<name>A0A2A9NXI8_9AGAR</name>
<proteinExistence type="predicted"/>
<dbReference type="OrthoDB" id="3248421at2759"/>
<dbReference type="Pfam" id="PF15496">
    <property type="entry name" value="DUF4646"/>
    <property type="match status" value="1"/>
</dbReference>
<dbReference type="STRING" id="703135.A0A2A9NXI8"/>
<evidence type="ECO:0000313" key="2">
    <source>
        <dbReference type="EMBL" id="PFH52626.1"/>
    </source>
</evidence>
<feature type="compositionally biased region" description="Basic and acidic residues" evidence="1">
    <location>
        <begin position="110"/>
        <end position="143"/>
    </location>
</feature>
<organism evidence="2 3">
    <name type="scientific">Amanita thiersii Skay4041</name>
    <dbReference type="NCBI Taxonomy" id="703135"/>
    <lineage>
        <taxon>Eukaryota</taxon>
        <taxon>Fungi</taxon>
        <taxon>Dikarya</taxon>
        <taxon>Basidiomycota</taxon>
        <taxon>Agaricomycotina</taxon>
        <taxon>Agaricomycetes</taxon>
        <taxon>Agaricomycetidae</taxon>
        <taxon>Agaricales</taxon>
        <taxon>Pluteineae</taxon>
        <taxon>Amanitaceae</taxon>
        <taxon>Amanita</taxon>
    </lineage>
</organism>
<accession>A0A2A9NXI8</accession>
<feature type="region of interest" description="Disordered" evidence="1">
    <location>
        <begin position="256"/>
        <end position="351"/>
    </location>
</feature>
<feature type="region of interest" description="Disordered" evidence="1">
    <location>
        <begin position="509"/>
        <end position="631"/>
    </location>
</feature>
<feature type="compositionally biased region" description="Polar residues" evidence="1">
    <location>
        <begin position="256"/>
        <end position="276"/>
    </location>
</feature>
<dbReference type="AlphaFoldDB" id="A0A2A9NXI8"/>
<reference evidence="2 3" key="1">
    <citation type="submission" date="2014-02" db="EMBL/GenBank/DDBJ databases">
        <title>Transposable element dynamics among asymbiotic and ectomycorrhizal Amanita fungi.</title>
        <authorList>
            <consortium name="DOE Joint Genome Institute"/>
            <person name="Hess J."/>
            <person name="Skrede I."/>
            <person name="Wolfe B."/>
            <person name="LaButti K."/>
            <person name="Ohm R.A."/>
            <person name="Grigoriev I.V."/>
            <person name="Pringle A."/>
        </authorList>
    </citation>
    <scope>NUCLEOTIDE SEQUENCE [LARGE SCALE GENOMIC DNA]</scope>
    <source>
        <strain evidence="2 3">SKay4041</strain>
    </source>
</reference>
<dbReference type="EMBL" id="KZ301978">
    <property type="protein sequence ID" value="PFH52626.1"/>
    <property type="molecule type" value="Genomic_DNA"/>
</dbReference>
<protein>
    <submittedName>
        <fullName evidence="2">Uncharacterized protein</fullName>
    </submittedName>
</protein>
<dbReference type="InterPro" id="IPR028018">
    <property type="entry name" value="DUF4646"/>
</dbReference>
<feature type="compositionally biased region" description="Basic residues" evidence="1">
    <location>
        <begin position="569"/>
        <end position="596"/>
    </location>
</feature>
<feature type="region of interest" description="Disordered" evidence="1">
    <location>
        <begin position="75"/>
        <end position="242"/>
    </location>
</feature>
<feature type="region of interest" description="Disordered" evidence="1">
    <location>
        <begin position="1"/>
        <end position="42"/>
    </location>
</feature>
<feature type="compositionally biased region" description="Low complexity" evidence="1">
    <location>
        <begin position="300"/>
        <end position="310"/>
    </location>
</feature>
<feature type="compositionally biased region" description="Pro residues" evidence="1">
    <location>
        <begin position="8"/>
        <end position="18"/>
    </location>
</feature>
<feature type="compositionally biased region" description="Polar residues" evidence="1">
    <location>
        <begin position="330"/>
        <end position="339"/>
    </location>
</feature>